<dbReference type="Proteomes" id="UP001592528">
    <property type="component" value="Unassembled WGS sequence"/>
</dbReference>
<keyword evidence="10" id="KW-1185">Reference proteome</keyword>
<dbReference type="RefSeq" id="WP_030261074.1">
    <property type="nucleotide sequence ID" value="NZ_JBHEZZ010000002.1"/>
</dbReference>
<keyword evidence="5" id="KW-0130">Cell adhesion</keyword>
<reference evidence="9 10" key="1">
    <citation type="submission" date="2024-09" db="EMBL/GenBank/DDBJ databases">
        <authorList>
            <person name="Lee S.D."/>
        </authorList>
    </citation>
    <scope>NUCLEOTIDE SEQUENCE [LARGE SCALE GENOMIC DNA]</scope>
    <source>
        <strain evidence="9 10">N1-5</strain>
    </source>
</reference>
<evidence type="ECO:0000313" key="10">
    <source>
        <dbReference type="Proteomes" id="UP001592528"/>
    </source>
</evidence>
<evidence type="ECO:0000256" key="1">
    <source>
        <dbReference type="ARBA" id="ARBA00004191"/>
    </source>
</evidence>
<keyword evidence="3" id="KW-0964">Secreted</keyword>
<proteinExistence type="predicted"/>
<dbReference type="EMBL" id="JBHEZZ010000002">
    <property type="protein sequence ID" value="MFC1400328.1"/>
    <property type="molecule type" value="Genomic_DNA"/>
</dbReference>
<evidence type="ECO:0000256" key="7">
    <source>
        <dbReference type="SAM" id="SignalP"/>
    </source>
</evidence>
<evidence type="ECO:0000259" key="8">
    <source>
        <dbReference type="PROSITE" id="PS51884"/>
    </source>
</evidence>
<dbReference type="Pfam" id="PF03777">
    <property type="entry name" value="ChpA-C"/>
    <property type="match status" value="1"/>
</dbReference>
<evidence type="ECO:0000256" key="3">
    <source>
        <dbReference type="ARBA" id="ARBA00022525"/>
    </source>
</evidence>
<evidence type="ECO:0000256" key="5">
    <source>
        <dbReference type="ARBA" id="ARBA00022889"/>
    </source>
</evidence>
<comment type="caution">
    <text evidence="9">The sequence shown here is derived from an EMBL/GenBank/DDBJ whole genome shotgun (WGS) entry which is preliminary data.</text>
</comment>
<name>A0ABV6UFU4_9ACTN</name>
<feature type="chain" id="PRO_5045376549" evidence="7">
    <location>
        <begin position="28"/>
        <end position="83"/>
    </location>
</feature>
<feature type="signal peptide" evidence="7">
    <location>
        <begin position="1"/>
        <end position="27"/>
    </location>
</feature>
<evidence type="ECO:0000313" key="9">
    <source>
        <dbReference type="EMBL" id="MFC1400328.1"/>
    </source>
</evidence>
<sequence>MQNIKKAAVLTVAAFGTVLAGASAASADATATGVASHSPGVLSGNLVQVPVHIPVNVCGDTVNVIGLLNPAFGNTCVNAPDNC</sequence>
<evidence type="ECO:0000256" key="4">
    <source>
        <dbReference type="ARBA" id="ARBA00022729"/>
    </source>
</evidence>
<keyword evidence="6" id="KW-0034">Amyloid</keyword>
<keyword evidence="4 7" id="KW-0732">Signal</keyword>
<keyword evidence="2" id="KW-0134">Cell wall</keyword>
<accession>A0ABV6UFU4</accession>
<dbReference type="PROSITE" id="PS51884">
    <property type="entry name" value="CHAPLIN"/>
    <property type="match status" value="1"/>
</dbReference>
<protein>
    <submittedName>
        <fullName evidence="9">Chaplin</fullName>
    </submittedName>
</protein>
<evidence type="ECO:0000256" key="6">
    <source>
        <dbReference type="ARBA" id="ARBA00023087"/>
    </source>
</evidence>
<comment type="subcellular location">
    <subcellularLocation>
        <location evidence="1">Secreted</location>
        <location evidence="1">Cell wall</location>
    </subcellularLocation>
</comment>
<feature type="domain" description="Chaplin" evidence="8">
    <location>
        <begin position="38"/>
        <end position="78"/>
    </location>
</feature>
<gene>
    <name evidence="9" type="ORF">ACEZDJ_03385</name>
</gene>
<evidence type="ECO:0000256" key="2">
    <source>
        <dbReference type="ARBA" id="ARBA00022512"/>
    </source>
</evidence>
<organism evidence="9 10">
    <name type="scientific">Streptacidiphilus cavernicola</name>
    <dbReference type="NCBI Taxonomy" id="3342716"/>
    <lineage>
        <taxon>Bacteria</taxon>
        <taxon>Bacillati</taxon>
        <taxon>Actinomycetota</taxon>
        <taxon>Actinomycetes</taxon>
        <taxon>Kitasatosporales</taxon>
        <taxon>Streptomycetaceae</taxon>
        <taxon>Streptacidiphilus</taxon>
    </lineage>
</organism>
<dbReference type="InterPro" id="IPR005528">
    <property type="entry name" value="ChpA-H"/>
</dbReference>